<keyword evidence="6" id="KW-0170">Cobalt</keyword>
<dbReference type="GO" id="GO:0031419">
    <property type="term" value="F:cobalamin binding"/>
    <property type="evidence" value="ECO:0007669"/>
    <property type="project" value="UniProtKB-KW"/>
</dbReference>
<feature type="domain" description="Methylmalonyl-CoA mutase alpha/beta chain catalytic" evidence="8">
    <location>
        <begin position="131"/>
        <end position="457"/>
    </location>
</feature>
<dbReference type="EMBL" id="RJMB01000011">
    <property type="protein sequence ID" value="RNL84402.1"/>
    <property type="molecule type" value="Genomic_DNA"/>
</dbReference>
<protein>
    <submittedName>
        <fullName evidence="9">Methylmalonyl-CoA mutase</fullName>
    </submittedName>
</protein>
<sequence length="630" mass="65689">MNMPESEAESGRFPLASEFPEATLDQWRELVAGVLADSGTRVGDAVSAPEKLLASDTYEGVTLSPLYVADDGLDSGLPGLAPFTRGARPEGVPAAGWDVRQQHADSDPARTRSAARSDLENGVSSLWLVTGEAGVPVAGIAEALADVRLDRTPVALDAGSDYEPACEALLAVWADQGVPPEEVRGTLGIDPVGVAARGGEPAEVAPAARLAARYAARYPRLGLVTVDATPVHEAGGSHTQELGVAAATGVAYLRALTDAGMELAEAARRLEFRFSATVDQFMTIAKLRAARAMWNRVTEACGLAPENRAMRQHAVTSAAMTTRRDAHVNIVRATLACFGAGVAGADTVTVRPFDSALGLPDDFSRRVARNTQALLVDEAHLARVIDPAGGSFFVERLTADLYDRGWEFLREIEGVGGIVAALSSGMLVERVNGTWERRRGHLDHRRDPVIGVSEYPDLDQLDEGQPAAPGGVPAPSAPNALTPHRYAEDFEALRDRADAHLLATGARPAVFLATLGPASAHSARAAFAANLVRAGGIAPLGGDTRAGVDEAVAEFAESGARVACLCASDELYAEHAGAAARALREAGAERVLLAGSPSTGIDAEGVDTCLYDGCDAAGLLEELLDALGVA</sequence>
<evidence type="ECO:0000256" key="3">
    <source>
        <dbReference type="ARBA" id="ARBA00011870"/>
    </source>
</evidence>
<dbReference type="Proteomes" id="UP000269198">
    <property type="component" value="Unassembled WGS sequence"/>
</dbReference>
<evidence type="ECO:0000259" key="8">
    <source>
        <dbReference type="Pfam" id="PF01642"/>
    </source>
</evidence>
<name>A0A3N0E982_9ACTN</name>
<feature type="region of interest" description="Disordered" evidence="7">
    <location>
        <begin position="456"/>
        <end position="481"/>
    </location>
</feature>
<dbReference type="CDD" id="cd03677">
    <property type="entry name" value="MM_CoA_mutase_beta"/>
    <property type="match status" value="1"/>
</dbReference>
<evidence type="ECO:0000256" key="2">
    <source>
        <dbReference type="ARBA" id="ARBA00008465"/>
    </source>
</evidence>
<keyword evidence="5" id="KW-0413">Isomerase</keyword>
<dbReference type="InterPro" id="IPR006099">
    <property type="entry name" value="MeMalonylCoA_mutase_a/b_cat"/>
</dbReference>
<feature type="domain" description="Methylmalonyl-CoA mutase alpha/beta chain catalytic" evidence="8">
    <location>
        <begin position="57"/>
        <end position="126"/>
    </location>
</feature>
<proteinExistence type="inferred from homology"/>
<evidence type="ECO:0000256" key="1">
    <source>
        <dbReference type="ARBA" id="ARBA00001922"/>
    </source>
</evidence>
<organism evidence="9 10">
    <name type="scientific">Halostreptopolyspora alba</name>
    <dbReference type="NCBI Taxonomy" id="2487137"/>
    <lineage>
        <taxon>Bacteria</taxon>
        <taxon>Bacillati</taxon>
        <taxon>Actinomycetota</taxon>
        <taxon>Actinomycetes</taxon>
        <taxon>Streptosporangiales</taxon>
        <taxon>Nocardiopsidaceae</taxon>
        <taxon>Halostreptopolyspora</taxon>
    </lineage>
</organism>
<dbReference type="SUPFAM" id="SSF52242">
    <property type="entry name" value="Cobalamin (vitamin B12)-binding domain"/>
    <property type="match status" value="1"/>
</dbReference>
<dbReference type="Gene3D" id="3.40.50.280">
    <property type="entry name" value="Cobalamin-binding domain"/>
    <property type="match status" value="1"/>
</dbReference>
<comment type="caution">
    <text evidence="9">The sequence shown here is derived from an EMBL/GenBank/DDBJ whole genome shotgun (WGS) entry which is preliminary data.</text>
</comment>
<dbReference type="AlphaFoldDB" id="A0A3N0E982"/>
<keyword evidence="10" id="KW-1185">Reference proteome</keyword>
<dbReference type="GO" id="GO:0005737">
    <property type="term" value="C:cytoplasm"/>
    <property type="evidence" value="ECO:0007669"/>
    <property type="project" value="TreeGrafter"/>
</dbReference>
<dbReference type="SUPFAM" id="SSF51703">
    <property type="entry name" value="Cobalamin (vitamin B12)-dependent enzymes"/>
    <property type="match status" value="1"/>
</dbReference>
<dbReference type="InterPro" id="IPR036724">
    <property type="entry name" value="Cobalamin-bd_sf"/>
</dbReference>
<feature type="compositionally biased region" description="Low complexity" evidence="7">
    <location>
        <begin position="464"/>
        <end position="480"/>
    </location>
</feature>
<evidence type="ECO:0000313" key="10">
    <source>
        <dbReference type="Proteomes" id="UP000269198"/>
    </source>
</evidence>
<evidence type="ECO:0000256" key="5">
    <source>
        <dbReference type="ARBA" id="ARBA00023235"/>
    </source>
</evidence>
<comment type="cofactor">
    <cofactor evidence="1">
        <name>adenosylcob(III)alamin</name>
        <dbReference type="ChEBI" id="CHEBI:18408"/>
    </cofactor>
</comment>
<dbReference type="GO" id="GO:0004494">
    <property type="term" value="F:methylmalonyl-CoA mutase activity"/>
    <property type="evidence" value="ECO:0007669"/>
    <property type="project" value="UniProtKB-EC"/>
</dbReference>
<dbReference type="OrthoDB" id="9762378at2"/>
<reference evidence="9 10" key="1">
    <citation type="submission" date="2018-11" db="EMBL/GenBank/DDBJ databases">
        <title>The genome draft of YIM 96095.</title>
        <authorList>
            <person name="Tang S.-K."/>
            <person name="Chunyu W.-X."/>
            <person name="Feng Y.-Z."/>
        </authorList>
    </citation>
    <scope>NUCLEOTIDE SEQUENCE [LARGE SCALE GENOMIC DNA]</scope>
    <source>
        <strain evidence="9 10">YIM 96095</strain>
    </source>
</reference>
<dbReference type="Pfam" id="PF01642">
    <property type="entry name" value="MM_CoA_mutase"/>
    <property type="match status" value="2"/>
</dbReference>
<dbReference type="InterPro" id="IPR016176">
    <property type="entry name" value="Cbl-dep_enz_cat"/>
</dbReference>
<dbReference type="RefSeq" id="WP_123201572.1">
    <property type="nucleotide sequence ID" value="NZ_RJMB01000011.1"/>
</dbReference>
<evidence type="ECO:0000256" key="4">
    <source>
        <dbReference type="ARBA" id="ARBA00022628"/>
    </source>
</evidence>
<keyword evidence="4" id="KW-0846">Cobalamin</keyword>
<dbReference type="GO" id="GO:0019678">
    <property type="term" value="P:propionate metabolic process, methylmalonyl pathway"/>
    <property type="evidence" value="ECO:0007669"/>
    <property type="project" value="TreeGrafter"/>
</dbReference>
<dbReference type="PANTHER" id="PTHR48101">
    <property type="entry name" value="METHYLMALONYL-COA MUTASE, MITOCHONDRIAL-RELATED"/>
    <property type="match status" value="1"/>
</dbReference>
<evidence type="ECO:0000256" key="7">
    <source>
        <dbReference type="SAM" id="MobiDB-lite"/>
    </source>
</evidence>
<dbReference type="Gene3D" id="3.20.20.240">
    <property type="entry name" value="Methylmalonyl-CoA mutase"/>
    <property type="match status" value="1"/>
</dbReference>
<accession>A0A3N0E982</accession>
<dbReference type="PANTHER" id="PTHR48101:SF4">
    <property type="entry name" value="METHYLMALONYL-COA MUTASE, MITOCHONDRIAL"/>
    <property type="match status" value="1"/>
</dbReference>
<comment type="similarity">
    <text evidence="2">Belongs to the methylmalonyl-CoA mutase family.</text>
</comment>
<dbReference type="GO" id="GO:0046872">
    <property type="term" value="F:metal ion binding"/>
    <property type="evidence" value="ECO:0007669"/>
    <property type="project" value="InterPro"/>
</dbReference>
<evidence type="ECO:0000313" key="9">
    <source>
        <dbReference type="EMBL" id="RNL84402.1"/>
    </source>
</evidence>
<comment type="subunit">
    <text evidence="3">Heterodimer of an alpha and a beta chain.</text>
</comment>
<gene>
    <name evidence="9" type="ORF">EFW17_12690</name>
</gene>
<evidence type="ECO:0000256" key="6">
    <source>
        <dbReference type="ARBA" id="ARBA00023285"/>
    </source>
</evidence>